<evidence type="ECO:0000256" key="4">
    <source>
        <dbReference type="SAM" id="SignalP"/>
    </source>
</evidence>
<evidence type="ECO:0000313" key="9">
    <source>
        <dbReference type="Proteomes" id="UP000593578"/>
    </source>
</evidence>
<dbReference type="InterPro" id="IPR035513">
    <property type="entry name" value="Invertase/methylesterase_inhib"/>
</dbReference>
<reference evidence="7 9" key="2">
    <citation type="journal article" date="2019" name="Genome Biol. Evol.">
        <title>Insights into the evolution of the New World diploid cottons (Gossypium, subgenus Houzingenia) based on genome sequencing.</title>
        <authorList>
            <person name="Grover C.E."/>
            <person name="Arick M.A. 2nd"/>
            <person name="Thrash A."/>
            <person name="Conover J.L."/>
            <person name="Sanders W.S."/>
            <person name="Peterson D.G."/>
            <person name="Frelichowski J.E."/>
            <person name="Scheffler J.A."/>
            <person name="Scheffler B.E."/>
            <person name="Wendel J.F."/>
        </authorList>
    </citation>
    <scope>NUCLEOTIDE SEQUENCE [LARGE SCALE GENOMIC DNA]</scope>
    <source>
        <strain evidence="7">8</strain>
        <tissue evidence="7">Leaf</tissue>
    </source>
</reference>
<keyword evidence="1 4" id="KW-0732">Signal</keyword>
<comment type="similarity">
    <text evidence="3">Belongs to the PMEI family.</text>
</comment>
<dbReference type="EMBL" id="JABEZZ010000008">
    <property type="protein sequence ID" value="MBA0592593.1"/>
    <property type="molecule type" value="Genomic_DNA"/>
</dbReference>
<evidence type="ECO:0000313" key="7">
    <source>
        <dbReference type="EMBL" id="MBA0592593.1"/>
    </source>
</evidence>
<reference evidence="7" key="3">
    <citation type="submission" date="2020-04" db="EMBL/GenBank/DDBJ databases">
        <authorList>
            <person name="Grover C.E."/>
            <person name="Arick M.A. II"/>
            <person name="Thrash A."/>
            <person name="Conover J.L."/>
            <person name="Sanders W.S."/>
            <person name="Peterson D.G."/>
            <person name="Scheffler J.A."/>
            <person name="Scheffler B.E."/>
            <person name="Wendel J.F."/>
        </authorList>
    </citation>
    <scope>NUCLEOTIDE SEQUENCE</scope>
    <source>
        <strain evidence="7">8</strain>
        <tissue evidence="7">Leaf</tissue>
    </source>
</reference>
<dbReference type="SMR" id="A0A0D2PUW2"/>
<dbReference type="Proteomes" id="UP000593578">
    <property type="component" value="Unassembled WGS sequence"/>
</dbReference>
<accession>A0A0D2PUW2</accession>
<protein>
    <recommendedName>
        <fullName evidence="5">Pectinesterase inhibitor domain-containing protein</fullName>
    </recommendedName>
</protein>
<evidence type="ECO:0000256" key="3">
    <source>
        <dbReference type="ARBA" id="ARBA00038471"/>
    </source>
</evidence>
<dbReference type="PANTHER" id="PTHR36710">
    <property type="entry name" value="PECTINESTERASE INHIBITOR-LIKE"/>
    <property type="match status" value="1"/>
</dbReference>
<name>A0A0D2PUW2_GOSRA</name>
<feature type="domain" description="Pectinesterase inhibitor" evidence="5">
    <location>
        <begin position="28"/>
        <end position="176"/>
    </location>
</feature>
<dbReference type="eggNOG" id="ENOG502S5CS">
    <property type="taxonomic scope" value="Eukaryota"/>
</dbReference>
<dbReference type="OrthoDB" id="841681at2759"/>
<dbReference type="STRING" id="29730.A0A0D2PUW2"/>
<feature type="chain" id="PRO_5033219998" description="Pectinesterase inhibitor domain-containing protein" evidence="4">
    <location>
        <begin position="27"/>
        <end position="183"/>
    </location>
</feature>
<dbReference type="InterPro" id="IPR006501">
    <property type="entry name" value="Pectinesterase_inhib_dom"/>
</dbReference>
<evidence type="ECO:0000313" key="6">
    <source>
        <dbReference type="EMBL" id="KJB49892.1"/>
    </source>
</evidence>
<gene>
    <name evidence="6" type="ORF">B456_008G143900</name>
    <name evidence="7" type="ORF">Gorai_009572</name>
</gene>
<feature type="signal peptide" evidence="4">
    <location>
        <begin position="1"/>
        <end position="26"/>
    </location>
</feature>
<keyword evidence="2" id="KW-1015">Disulfide bond</keyword>
<dbReference type="InterPro" id="IPR052421">
    <property type="entry name" value="PCW_Enzyme_Inhibitor"/>
</dbReference>
<dbReference type="GO" id="GO:0004857">
    <property type="term" value="F:enzyme inhibitor activity"/>
    <property type="evidence" value="ECO:0007669"/>
    <property type="project" value="InterPro"/>
</dbReference>
<keyword evidence="8" id="KW-1185">Reference proteome</keyword>
<dbReference type="EMBL" id="CM001747">
    <property type="protein sequence ID" value="KJB49892.1"/>
    <property type="molecule type" value="Genomic_DNA"/>
</dbReference>
<dbReference type="Proteomes" id="UP000032304">
    <property type="component" value="Chromosome 8"/>
</dbReference>
<dbReference type="SUPFAM" id="SSF101148">
    <property type="entry name" value="Plant invertase/pectin methylesterase inhibitor"/>
    <property type="match status" value="1"/>
</dbReference>
<evidence type="ECO:0000256" key="2">
    <source>
        <dbReference type="ARBA" id="ARBA00023157"/>
    </source>
</evidence>
<dbReference type="Gene3D" id="1.20.140.40">
    <property type="entry name" value="Invertase/pectin methylesterase inhibitor family protein"/>
    <property type="match status" value="1"/>
</dbReference>
<dbReference type="Pfam" id="PF04043">
    <property type="entry name" value="PMEI"/>
    <property type="match status" value="1"/>
</dbReference>
<organism evidence="6 8">
    <name type="scientific">Gossypium raimondii</name>
    <name type="common">Peruvian cotton</name>
    <name type="synonym">Gossypium klotzschianum subsp. raimondii</name>
    <dbReference type="NCBI Taxonomy" id="29730"/>
    <lineage>
        <taxon>Eukaryota</taxon>
        <taxon>Viridiplantae</taxon>
        <taxon>Streptophyta</taxon>
        <taxon>Embryophyta</taxon>
        <taxon>Tracheophyta</taxon>
        <taxon>Spermatophyta</taxon>
        <taxon>Magnoliopsida</taxon>
        <taxon>eudicotyledons</taxon>
        <taxon>Gunneridae</taxon>
        <taxon>Pentapetalae</taxon>
        <taxon>rosids</taxon>
        <taxon>malvids</taxon>
        <taxon>Malvales</taxon>
        <taxon>Malvaceae</taxon>
        <taxon>Malvoideae</taxon>
        <taxon>Gossypium</taxon>
    </lineage>
</organism>
<dbReference type="KEGG" id="gra:105762173"/>
<dbReference type="Gramene" id="KJB49892">
    <property type="protein sequence ID" value="KJB49892"/>
    <property type="gene ID" value="B456_008G143900"/>
</dbReference>
<evidence type="ECO:0000256" key="1">
    <source>
        <dbReference type="ARBA" id="ARBA00022729"/>
    </source>
</evidence>
<sequence>MKPIAKNVALALSFFISLSFFPIINTAVTNPLLTETCQKVKNKDLCTSSLGAEHATQDAKDVAALALIAINVASNHGVNASVYIKKQLLDGKILEPTTEQNFEDCSENFDDAMQELDDALAVTLSRDFKQVKIELESAIDDADTCISVLNQKAGKDKELYEKTNHFRQLVSNAYDIANILAPK</sequence>
<proteinExistence type="inferred from homology"/>
<reference evidence="6 8" key="1">
    <citation type="journal article" date="2012" name="Nature">
        <title>Repeated polyploidization of Gossypium genomes and the evolution of spinnable cotton fibres.</title>
        <authorList>
            <person name="Paterson A.H."/>
            <person name="Wendel J.F."/>
            <person name="Gundlach H."/>
            <person name="Guo H."/>
            <person name="Jenkins J."/>
            <person name="Jin D."/>
            <person name="Llewellyn D."/>
            <person name="Showmaker K.C."/>
            <person name="Shu S."/>
            <person name="Udall J."/>
            <person name="Yoo M.J."/>
            <person name="Byers R."/>
            <person name="Chen W."/>
            <person name="Doron-Faigenboim A."/>
            <person name="Duke M.V."/>
            <person name="Gong L."/>
            <person name="Grimwood J."/>
            <person name="Grover C."/>
            <person name="Grupp K."/>
            <person name="Hu G."/>
            <person name="Lee T.H."/>
            <person name="Li J."/>
            <person name="Lin L."/>
            <person name="Liu T."/>
            <person name="Marler B.S."/>
            <person name="Page J.T."/>
            <person name="Roberts A.W."/>
            <person name="Romanel E."/>
            <person name="Sanders W.S."/>
            <person name="Szadkowski E."/>
            <person name="Tan X."/>
            <person name="Tang H."/>
            <person name="Xu C."/>
            <person name="Wang J."/>
            <person name="Wang Z."/>
            <person name="Zhang D."/>
            <person name="Zhang L."/>
            <person name="Ashrafi H."/>
            <person name="Bedon F."/>
            <person name="Bowers J.E."/>
            <person name="Brubaker C.L."/>
            <person name="Chee P.W."/>
            <person name="Das S."/>
            <person name="Gingle A.R."/>
            <person name="Haigler C.H."/>
            <person name="Harker D."/>
            <person name="Hoffmann L.V."/>
            <person name="Hovav R."/>
            <person name="Jones D.C."/>
            <person name="Lemke C."/>
            <person name="Mansoor S."/>
            <person name="ur Rahman M."/>
            <person name="Rainville L.N."/>
            <person name="Rambani A."/>
            <person name="Reddy U.K."/>
            <person name="Rong J.K."/>
            <person name="Saranga Y."/>
            <person name="Scheffler B.E."/>
            <person name="Scheffler J.A."/>
            <person name="Stelly D.M."/>
            <person name="Triplett B.A."/>
            <person name="Van Deynze A."/>
            <person name="Vaslin M.F."/>
            <person name="Waghmare V.N."/>
            <person name="Walford S.A."/>
            <person name="Wright R.J."/>
            <person name="Zaki E.A."/>
            <person name="Zhang T."/>
            <person name="Dennis E.S."/>
            <person name="Mayer K.F."/>
            <person name="Peterson D.G."/>
            <person name="Rokhsar D.S."/>
            <person name="Wang X."/>
            <person name="Schmutz J."/>
        </authorList>
    </citation>
    <scope>NUCLEOTIDE SEQUENCE [LARGE SCALE GENOMIC DNA]</scope>
</reference>
<dbReference type="NCBIfam" id="TIGR01614">
    <property type="entry name" value="PME_inhib"/>
    <property type="match status" value="1"/>
</dbReference>
<evidence type="ECO:0000259" key="5">
    <source>
        <dbReference type="SMART" id="SM00856"/>
    </source>
</evidence>
<evidence type="ECO:0000313" key="8">
    <source>
        <dbReference type="Proteomes" id="UP000032304"/>
    </source>
</evidence>
<dbReference type="OMA" id="CQDLPEH"/>
<dbReference type="PANTHER" id="PTHR36710:SF18">
    <property type="entry name" value="PECTINESTERASE INHIBITOR 5-RELATED"/>
    <property type="match status" value="1"/>
</dbReference>
<dbReference type="AlphaFoldDB" id="A0A0D2PUW2"/>
<dbReference type="SMART" id="SM00856">
    <property type="entry name" value="PMEI"/>
    <property type="match status" value="1"/>
</dbReference>